<evidence type="ECO:0000256" key="6">
    <source>
        <dbReference type="ARBA" id="ARBA00023136"/>
    </source>
</evidence>
<dbReference type="GO" id="GO:0071880">
    <property type="term" value="P:adenylate cyclase-activating adrenergic receptor signaling pathway"/>
    <property type="evidence" value="ECO:0007669"/>
    <property type="project" value="TreeGrafter"/>
</dbReference>
<dbReference type="PROSITE" id="PS00237">
    <property type="entry name" value="G_PROTEIN_RECEP_F1_1"/>
    <property type="match status" value="1"/>
</dbReference>
<dbReference type="InterPro" id="IPR000929">
    <property type="entry name" value="Dopamine_rcpt"/>
</dbReference>
<evidence type="ECO:0000256" key="9">
    <source>
        <dbReference type="ARBA" id="ARBA00023180"/>
    </source>
</evidence>
<dbReference type="PRINTS" id="PR00242">
    <property type="entry name" value="DOPAMINER"/>
</dbReference>
<evidence type="ECO:0000256" key="1">
    <source>
        <dbReference type="ARBA" id="ARBA00004651"/>
    </source>
</evidence>
<keyword evidence="5 11" id="KW-0297">G-protein coupled receptor</keyword>
<protein>
    <submittedName>
        <fullName evidence="15 16">D(1) dopamine receptor-like</fullName>
    </submittedName>
</protein>
<keyword evidence="4 12" id="KW-1133">Transmembrane helix</keyword>
<evidence type="ECO:0000256" key="7">
    <source>
        <dbReference type="ARBA" id="ARBA00023157"/>
    </source>
</evidence>
<keyword evidence="10 11" id="KW-0807">Transducer</keyword>
<keyword evidence="7" id="KW-1015">Disulfide bond</keyword>
<dbReference type="Pfam" id="PF00001">
    <property type="entry name" value="7tm_1"/>
    <property type="match status" value="1"/>
</dbReference>
<gene>
    <name evidence="15 16 17" type="primary">LOC109462928</name>
</gene>
<feature type="transmembrane region" description="Helical" evidence="12">
    <location>
        <begin position="147"/>
        <end position="171"/>
    </location>
</feature>
<evidence type="ECO:0000256" key="4">
    <source>
        <dbReference type="ARBA" id="ARBA00022989"/>
    </source>
</evidence>
<name>A0A6P4XF41_BRABE</name>
<evidence type="ECO:0000313" key="17">
    <source>
        <dbReference type="RefSeq" id="XP_019615117.1"/>
    </source>
</evidence>
<dbReference type="PANTHER" id="PTHR24248:SF195">
    <property type="entry name" value="D(1) DOPAMINE RECEPTOR-LIKE"/>
    <property type="match status" value="1"/>
</dbReference>
<dbReference type="PRINTS" id="PR00237">
    <property type="entry name" value="GPCRRHODOPSN"/>
</dbReference>
<dbReference type="RefSeq" id="XP_019615117.1">
    <property type="nucleotide sequence ID" value="XM_019759558.1"/>
</dbReference>
<evidence type="ECO:0000256" key="8">
    <source>
        <dbReference type="ARBA" id="ARBA00023170"/>
    </source>
</evidence>
<reference evidence="15 16" key="1">
    <citation type="submission" date="2025-04" db="UniProtKB">
        <authorList>
            <consortium name="RefSeq"/>
        </authorList>
    </citation>
    <scope>IDENTIFICATION</scope>
    <source>
        <tissue evidence="15 16">Gonad</tissue>
    </source>
</reference>
<dbReference type="Gene3D" id="1.20.1070.10">
    <property type="entry name" value="Rhodopsin 7-helix transmembrane proteins"/>
    <property type="match status" value="1"/>
</dbReference>
<dbReference type="InterPro" id="IPR000276">
    <property type="entry name" value="GPCR_Rhodpsn"/>
</dbReference>
<evidence type="ECO:0000256" key="2">
    <source>
        <dbReference type="ARBA" id="ARBA00022475"/>
    </source>
</evidence>
<evidence type="ECO:0000313" key="15">
    <source>
        <dbReference type="RefSeq" id="XP_019615115.1"/>
    </source>
</evidence>
<dbReference type="FunFam" id="1.20.1070.10:FF:000691">
    <property type="entry name" value="Predicted vertebrate-like dopamine D1-like G-protein coupled receptor"/>
    <property type="match status" value="1"/>
</dbReference>
<keyword evidence="14" id="KW-1185">Reference proteome</keyword>
<evidence type="ECO:0000256" key="3">
    <source>
        <dbReference type="ARBA" id="ARBA00022692"/>
    </source>
</evidence>
<evidence type="ECO:0000256" key="5">
    <source>
        <dbReference type="ARBA" id="ARBA00023040"/>
    </source>
</evidence>
<feature type="transmembrane region" description="Helical" evidence="12">
    <location>
        <begin position="253"/>
        <end position="274"/>
    </location>
</feature>
<dbReference type="GO" id="GO:0043410">
    <property type="term" value="P:positive regulation of MAPK cascade"/>
    <property type="evidence" value="ECO:0007669"/>
    <property type="project" value="TreeGrafter"/>
</dbReference>
<dbReference type="RefSeq" id="XP_019615115.1">
    <property type="nucleotide sequence ID" value="XM_019759556.1"/>
</dbReference>
<feature type="transmembrane region" description="Helical" evidence="12">
    <location>
        <begin position="68"/>
        <end position="90"/>
    </location>
</feature>
<keyword evidence="9" id="KW-0325">Glycoprotein</keyword>
<evidence type="ECO:0000259" key="13">
    <source>
        <dbReference type="PROSITE" id="PS50262"/>
    </source>
</evidence>
<dbReference type="GO" id="GO:0004930">
    <property type="term" value="F:G protein-coupled receptor activity"/>
    <property type="evidence" value="ECO:0007669"/>
    <property type="project" value="UniProtKB-KW"/>
</dbReference>
<feature type="transmembrane region" description="Helical" evidence="12">
    <location>
        <begin position="96"/>
        <end position="126"/>
    </location>
</feature>
<keyword evidence="2" id="KW-1003">Cell membrane</keyword>
<dbReference type="OrthoDB" id="6021915at2759"/>
<dbReference type="KEGG" id="bbel:109462928"/>
<evidence type="ECO:0000313" key="16">
    <source>
        <dbReference type="RefSeq" id="XP_019615116.1"/>
    </source>
</evidence>
<keyword evidence="3 11" id="KW-0812">Transmembrane</keyword>
<dbReference type="PROSITE" id="PS50262">
    <property type="entry name" value="G_PROTEIN_RECEP_F1_2"/>
    <property type="match status" value="1"/>
</dbReference>
<dbReference type="InterPro" id="IPR017452">
    <property type="entry name" value="GPCR_Rhodpsn_7TM"/>
</dbReference>
<dbReference type="SUPFAM" id="SSF81321">
    <property type="entry name" value="Family A G protein-coupled receptor-like"/>
    <property type="match status" value="1"/>
</dbReference>
<dbReference type="GO" id="GO:0005886">
    <property type="term" value="C:plasma membrane"/>
    <property type="evidence" value="ECO:0007669"/>
    <property type="project" value="UniProtKB-SubCell"/>
</dbReference>
<evidence type="ECO:0000256" key="11">
    <source>
        <dbReference type="RuleBase" id="RU000688"/>
    </source>
</evidence>
<feature type="domain" description="G-protein coupled receptors family 1 profile" evidence="13">
    <location>
        <begin position="47"/>
        <end position="317"/>
    </location>
</feature>
<dbReference type="CDD" id="cd15057">
    <property type="entry name" value="7tmA_D1-like_dopamine_R"/>
    <property type="match status" value="1"/>
</dbReference>
<sequence>MTMVAVNNSTNSSDMFQGWEDLEGVDLLRVVGVGGILYLIVLVTILGNLMVLTAVMKYPHLRSKVTNYFICSLAVSDLMVGFLVLPWAAAQELLGYWPFGQFCSTFVSLDVMCCTASILNLCVISVDRYWAISDPFKYERDMTCCRAALMIGLAWCLSAMISLIPIGLGFHQIGETITVTQRQCESNMNEVYAITSSFVSFYIPVIIMVLAYSKIMQIARRKYEDIVALHRSVNQNTKSVQESRTALRRETRIFKTLACILGVFIVCWLPFFILNCLVPFCPLRTGGKANFTCINNTVFTVFEWLGWVNSMLNPIIYAFNNDFRKAFWRMLCRRVAYRGSDAAAVNCPCCPAETYEMAEYRTSNRGPRSV</sequence>
<evidence type="ECO:0000256" key="10">
    <source>
        <dbReference type="ARBA" id="ARBA00023224"/>
    </source>
</evidence>
<comment type="similarity">
    <text evidence="11">Belongs to the G-protein coupled receptor 1 family.</text>
</comment>
<organism evidence="14 15">
    <name type="scientific">Branchiostoma belcheri</name>
    <name type="common">Amphioxus</name>
    <dbReference type="NCBI Taxonomy" id="7741"/>
    <lineage>
        <taxon>Eukaryota</taxon>
        <taxon>Metazoa</taxon>
        <taxon>Chordata</taxon>
        <taxon>Cephalochordata</taxon>
        <taxon>Leptocardii</taxon>
        <taxon>Amphioxiformes</taxon>
        <taxon>Branchiostomatidae</taxon>
        <taxon>Branchiostoma</taxon>
    </lineage>
</organism>
<evidence type="ECO:0000256" key="12">
    <source>
        <dbReference type="SAM" id="Phobius"/>
    </source>
</evidence>
<proteinExistence type="inferred from homology"/>
<feature type="transmembrane region" description="Helical" evidence="12">
    <location>
        <begin position="191"/>
        <end position="212"/>
    </location>
</feature>
<dbReference type="SMART" id="SM01381">
    <property type="entry name" value="7TM_GPCR_Srsx"/>
    <property type="match status" value="1"/>
</dbReference>
<dbReference type="Proteomes" id="UP000515135">
    <property type="component" value="Unplaced"/>
</dbReference>
<evidence type="ECO:0000313" key="14">
    <source>
        <dbReference type="Proteomes" id="UP000515135"/>
    </source>
</evidence>
<feature type="transmembrane region" description="Helical" evidence="12">
    <location>
        <begin position="36"/>
        <end position="56"/>
    </location>
</feature>
<dbReference type="AlphaFoldDB" id="A0A6P4XF41"/>
<keyword evidence="8 11" id="KW-0675">Receptor</keyword>
<accession>A0A6P4XF41</accession>
<dbReference type="RefSeq" id="XP_019615116.1">
    <property type="nucleotide sequence ID" value="XM_019759557.1"/>
</dbReference>
<dbReference type="PANTHER" id="PTHR24248">
    <property type="entry name" value="ADRENERGIC RECEPTOR-RELATED G-PROTEIN COUPLED RECEPTOR"/>
    <property type="match status" value="1"/>
</dbReference>
<comment type="subcellular location">
    <subcellularLocation>
        <location evidence="1">Cell membrane</location>
        <topology evidence="1">Multi-pass membrane protein</topology>
    </subcellularLocation>
</comment>
<keyword evidence="6 12" id="KW-0472">Membrane</keyword>
<dbReference type="GeneID" id="109462928"/>